<evidence type="ECO:0000256" key="7">
    <source>
        <dbReference type="SAM" id="SignalP"/>
    </source>
</evidence>
<dbReference type="CDD" id="cd06354">
    <property type="entry name" value="PBP1_PrnA-like"/>
    <property type="match status" value="1"/>
</dbReference>
<evidence type="ECO:0000256" key="6">
    <source>
        <dbReference type="ARBA" id="ARBA00023288"/>
    </source>
</evidence>
<sequence length="365" mass="37472">MKTIHRFAPVAAVGVAALLLASCGSRPTEGSGSTESAAGGSGDAFKACMVLDTGGVDDRSFNQSSYAGFEAAKEENPNIDISYVASNSDADYVPNLTAEVGKGCGTVVAVGGLMSDAVKEVAAQNPDQKFAEIDSAPVADNVYGFEYNTVEGGFLGGYLAAGMTKTGTVGTWGGLNIPPVTIYMDGFWEGVQYYNQQKGKSVKVLGWDEKNPSGGTFSNSFTDQAAGRSITETLASQGADVVMPVAGQSGLGAGAAAEAAGGSLNLIWVDTDGCVSAEQYCKYFISSVTKNLTDAVKDYVLKAADGDAPTGAYVGNLENEGTGLAPFNQFDAQVPAELKTELDTVKQGIIDGSIEITSPSAIKAS</sequence>
<evidence type="ECO:0000313" key="9">
    <source>
        <dbReference type="EMBL" id="NYD21862.1"/>
    </source>
</evidence>
<dbReference type="Proteomes" id="UP000521922">
    <property type="component" value="Unassembled WGS sequence"/>
</dbReference>
<dbReference type="PANTHER" id="PTHR34296">
    <property type="entry name" value="TRANSCRIPTIONAL ACTIVATOR PROTEIN MED"/>
    <property type="match status" value="1"/>
</dbReference>
<comment type="caution">
    <text evidence="9">The sequence shown here is derived from an EMBL/GenBank/DDBJ whole genome shotgun (WGS) entry which is preliminary data.</text>
</comment>
<protein>
    <submittedName>
        <fullName evidence="9">Basic membrane protein A</fullName>
    </submittedName>
</protein>
<dbReference type="PANTHER" id="PTHR34296:SF2">
    <property type="entry name" value="ABC TRANSPORTER GUANOSINE-BINDING PROTEIN NUPN"/>
    <property type="match status" value="1"/>
</dbReference>
<evidence type="ECO:0000256" key="2">
    <source>
        <dbReference type="ARBA" id="ARBA00008610"/>
    </source>
</evidence>
<dbReference type="InterPro" id="IPR050957">
    <property type="entry name" value="BMP_lipoprotein"/>
</dbReference>
<keyword evidence="6" id="KW-0449">Lipoprotein</keyword>
<accession>A0A7Y9AU14</accession>
<dbReference type="RefSeq" id="WP_179750457.1">
    <property type="nucleotide sequence ID" value="NZ_BAAAGN010000005.1"/>
</dbReference>
<organism evidence="9 10">
    <name type="scientific">Kineococcus aurantiacus</name>
    <dbReference type="NCBI Taxonomy" id="37633"/>
    <lineage>
        <taxon>Bacteria</taxon>
        <taxon>Bacillati</taxon>
        <taxon>Actinomycetota</taxon>
        <taxon>Actinomycetes</taxon>
        <taxon>Kineosporiales</taxon>
        <taxon>Kineosporiaceae</taxon>
        <taxon>Kineococcus</taxon>
    </lineage>
</organism>
<feature type="signal peptide" evidence="7">
    <location>
        <begin position="1"/>
        <end position="21"/>
    </location>
</feature>
<dbReference type="Pfam" id="PF02608">
    <property type="entry name" value="Bmp"/>
    <property type="match status" value="1"/>
</dbReference>
<dbReference type="GO" id="GO:0005886">
    <property type="term" value="C:plasma membrane"/>
    <property type="evidence" value="ECO:0007669"/>
    <property type="project" value="UniProtKB-SubCell"/>
</dbReference>
<dbReference type="InterPro" id="IPR028082">
    <property type="entry name" value="Peripla_BP_I"/>
</dbReference>
<keyword evidence="3" id="KW-1003">Cell membrane</keyword>
<feature type="domain" description="ABC transporter substrate-binding protein PnrA-like" evidence="8">
    <location>
        <begin position="47"/>
        <end position="325"/>
    </location>
</feature>
<dbReference type="AlphaFoldDB" id="A0A7Y9AU14"/>
<evidence type="ECO:0000256" key="5">
    <source>
        <dbReference type="ARBA" id="ARBA00023136"/>
    </source>
</evidence>
<feature type="chain" id="PRO_5038591156" evidence="7">
    <location>
        <begin position="22"/>
        <end position="365"/>
    </location>
</feature>
<dbReference type="InterPro" id="IPR003760">
    <property type="entry name" value="PnrA-like"/>
</dbReference>
<comment type="subcellular location">
    <subcellularLocation>
        <location evidence="1">Cell membrane</location>
        <topology evidence="1">Lipid-anchor</topology>
    </subcellularLocation>
</comment>
<evidence type="ECO:0000256" key="4">
    <source>
        <dbReference type="ARBA" id="ARBA00022729"/>
    </source>
</evidence>
<gene>
    <name evidence="9" type="ORF">BJ968_001402</name>
</gene>
<dbReference type="EMBL" id="JACCBB010000001">
    <property type="protein sequence ID" value="NYD21862.1"/>
    <property type="molecule type" value="Genomic_DNA"/>
</dbReference>
<keyword evidence="5" id="KW-0472">Membrane</keyword>
<keyword evidence="4 7" id="KW-0732">Signal</keyword>
<comment type="similarity">
    <text evidence="2">Belongs to the BMP lipoprotein family.</text>
</comment>
<dbReference type="SUPFAM" id="SSF53822">
    <property type="entry name" value="Periplasmic binding protein-like I"/>
    <property type="match status" value="1"/>
</dbReference>
<keyword evidence="10" id="KW-1185">Reference proteome</keyword>
<evidence type="ECO:0000259" key="8">
    <source>
        <dbReference type="Pfam" id="PF02608"/>
    </source>
</evidence>
<name>A0A7Y9AU14_9ACTN</name>
<evidence type="ECO:0000256" key="3">
    <source>
        <dbReference type="ARBA" id="ARBA00022475"/>
    </source>
</evidence>
<evidence type="ECO:0000256" key="1">
    <source>
        <dbReference type="ARBA" id="ARBA00004193"/>
    </source>
</evidence>
<reference evidence="9 10" key="1">
    <citation type="submission" date="2020-07" db="EMBL/GenBank/DDBJ databases">
        <title>Sequencing the genomes of 1000 actinobacteria strains.</title>
        <authorList>
            <person name="Klenk H.-P."/>
        </authorList>
    </citation>
    <scope>NUCLEOTIDE SEQUENCE [LARGE SCALE GENOMIC DNA]</scope>
    <source>
        <strain evidence="9 10">DSM 7487</strain>
    </source>
</reference>
<evidence type="ECO:0000313" key="10">
    <source>
        <dbReference type="Proteomes" id="UP000521922"/>
    </source>
</evidence>
<dbReference type="PROSITE" id="PS51257">
    <property type="entry name" value="PROKAR_LIPOPROTEIN"/>
    <property type="match status" value="1"/>
</dbReference>
<dbReference type="Gene3D" id="3.40.50.2300">
    <property type="match status" value="2"/>
</dbReference>
<proteinExistence type="inferred from homology"/>